<dbReference type="EMBL" id="QUBR01000001">
    <property type="protein sequence ID" value="REK73268.1"/>
    <property type="molecule type" value="Genomic_DNA"/>
</dbReference>
<accession>A0A371PCK6</accession>
<evidence type="ECO:0000256" key="4">
    <source>
        <dbReference type="ARBA" id="ARBA00022679"/>
    </source>
</evidence>
<dbReference type="InterPro" id="IPR001173">
    <property type="entry name" value="Glyco_trans_2-like"/>
</dbReference>
<dbReference type="NCBIfam" id="TIGR03965">
    <property type="entry name" value="mycofact_glyco"/>
    <property type="match status" value="1"/>
</dbReference>
<comment type="pathway">
    <text evidence="1">Cell wall biogenesis; cell wall polysaccharide biosynthesis.</text>
</comment>
<keyword evidence="7" id="KW-1185">Reference proteome</keyword>
<dbReference type="SUPFAM" id="SSF53448">
    <property type="entry name" value="Nucleotide-diphospho-sugar transferases"/>
    <property type="match status" value="1"/>
</dbReference>
<dbReference type="PANTHER" id="PTHR43179:SF12">
    <property type="entry name" value="GALACTOFURANOSYLTRANSFERASE GLFT2"/>
    <property type="match status" value="1"/>
</dbReference>
<comment type="similarity">
    <text evidence="2">Belongs to the glycosyltransferase 2 family.</text>
</comment>
<evidence type="ECO:0000313" key="7">
    <source>
        <dbReference type="Proteomes" id="UP000265581"/>
    </source>
</evidence>
<dbReference type="InterPro" id="IPR029044">
    <property type="entry name" value="Nucleotide-diphossugar_trans"/>
</dbReference>
<dbReference type="Pfam" id="PF00535">
    <property type="entry name" value="Glycos_transf_2"/>
    <property type="match status" value="1"/>
</dbReference>
<dbReference type="PANTHER" id="PTHR43179">
    <property type="entry name" value="RHAMNOSYLTRANSFERASE WBBL"/>
    <property type="match status" value="1"/>
</dbReference>
<dbReference type="Proteomes" id="UP000265581">
    <property type="component" value="Unassembled WGS sequence"/>
</dbReference>
<evidence type="ECO:0000256" key="3">
    <source>
        <dbReference type="ARBA" id="ARBA00022676"/>
    </source>
</evidence>
<name>A0A371PCK6_9ACTN</name>
<feature type="domain" description="Glycosyltransferase 2-like" evidence="5">
    <location>
        <begin position="91"/>
        <end position="231"/>
    </location>
</feature>
<evidence type="ECO:0000256" key="1">
    <source>
        <dbReference type="ARBA" id="ARBA00004776"/>
    </source>
</evidence>
<evidence type="ECO:0000313" key="6">
    <source>
        <dbReference type="EMBL" id="REK73268.1"/>
    </source>
</evidence>
<dbReference type="GO" id="GO:0016757">
    <property type="term" value="F:glycosyltransferase activity"/>
    <property type="evidence" value="ECO:0007669"/>
    <property type="project" value="UniProtKB-KW"/>
</dbReference>
<evidence type="ECO:0000259" key="5">
    <source>
        <dbReference type="Pfam" id="PF00535"/>
    </source>
</evidence>
<dbReference type="OrthoDB" id="5243838at2"/>
<gene>
    <name evidence="6" type="primary">mftF</name>
    <name evidence="6" type="ORF">DX116_06805</name>
</gene>
<keyword evidence="4 6" id="KW-0808">Transferase</keyword>
<proteinExistence type="inferred from homology"/>
<comment type="caution">
    <text evidence="6">The sequence shown here is derived from an EMBL/GenBank/DDBJ whole genome shotgun (WGS) entry which is preliminary data.</text>
</comment>
<dbReference type="RefSeq" id="WP_119703381.1">
    <property type="nucleotide sequence ID" value="NZ_JBHSOI010000001.1"/>
</dbReference>
<dbReference type="AlphaFoldDB" id="A0A371PCK6"/>
<dbReference type="InterPro" id="IPR023981">
    <property type="entry name" value="MftF"/>
</dbReference>
<sequence length="463" mass="48690">MSVGQAADLASALPTGFVVRLHDDVVMGPVVRRGTRVLRLSATARGLMTSRSLTVLDPVGAVLAGRLLDLDLAVPVLAGHAVDVAALTDLTVVVPVRDRTSGVDRLLASLRPAVRCIVVDDASRDSRALAEVVARHGAELVRRNVNGGPSAARNDGLRRVSTPLVAFVDSDVEVTPHALAGLVAHTTDPGLAAVAARVRSRGGRRWFERYEDARGSLDLGPVPATVRPWSSVSYVPTACLVARVAALGDGFDEAMTSGEDVDLVWRLRGAGWRVRHAGDVVAWHRGRTTLTAWAGRKAFYGTSAAALSRRHGELVTPAVLTPEAAALIGAALVQRRWSTALAVAVVARMLAAAPDDLSPVGRVAVVAGSVRTTSGQASALALRHWWPIAAAACATSRRARRLVAVAAVADAALARARADTTLDPVRFAAARRLDDLAYGAGVWLGAARDRSARCLVPQWIRSP</sequence>
<organism evidence="6 7">
    <name type="scientific">Aeromicrobium endophyticum</name>
    <dbReference type="NCBI Taxonomy" id="2292704"/>
    <lineage>
        <taxon>Bacteria</taxon>
        <taxon>Bacillati</taxon>
        <taxon>Actinomycetota</taxon>
        <taxon>Actinomycetes</taxon>
        <taxon>Propionibacteriales</taxon>
        <taxon>Nocardioidaceae</taxon>
        <taxon>Aeromicrobium</taxon>
    </lineage>
</organism>
<keyword evidence="3" id="KW-0328">Glycosyltransferase</keyword>
<evidence type="ECO:0000256" key="2">
    <source>
        <dbReference type="ARBA" id="ARBA00006739"/>
    </source>
</evidence>
<reference evidence="6 7" key="1">
    <citation type="submission" date="2018-08" db="EMBL/GenBank/DDBJ databases">
        <title>Aeromicrobium sp. M2KJ-4, whole genome shotgun sequence.</title>
        <authorList>
            <person name="Tuo L."/>
        </authorList>
    </citation>
    <scope>NUCLEOTIDE SEQUENCE [LARGE SCALE GENOMIC DNA]</scope>
    <source>
        <strain evidence="6 7">M2KJ-4</strain>
    </source>
</reference>
<protein>
    <submittedName>
        <fullName evidence="6">Mycofactocin system glycosyltransferase</fullName>
    </submittedName>
</protein>
<dbReference type="Gene3D" id="3.90.550.10">
    <property type="entry name" value="Spore Coat Polysaccharide Biosynthesis Protein SpsA, Chain A"/>
    <property type="match status" value="1"/>
</dbReference>